<dbReference type="PANTHER" id="PTHR32322">
    <property type="entry name" value="INNER MEMBRANE TRANSPORTER"/>
    <property type="match status" value="1"/>
</dbReference>
<dbReference type="InterPro" id="IPR000620">
    <property type="entry name" value="EamA_dom"/>
</dbReference>
<evidence type="ECO:0000256" key="2">
    <source>
        <dbReference type="ARBA" id="ARBA00007362"/>
    </source>
</evidence>
<evidence type="ECO:0000256" key="6">
    <source>
        <dbReference type="SAM" id="Phobius"/>
    </source>
</evidence>
<feature type="transmembrane region" description="Helical" evidence="6">
    <location>
        <begin position="111"/>
        <end position="134"/>
    </location>
</feature>
<dbReference type="GO" id="GO:0016020">
    <property type="term" value="C:membrane"/>
    <property type="evidence" value="ECO:0007669"/>
    <property type="project" value="UniProtKB-SubCell"/>
</dbReference>
<feature type="transmembrane region" description="Helical" evidence="6">
    <location>
        <begin position="54"/>
        <end position="72"/>
    </location>
</feature>
<comment type="subcellular location">
    <subcellularLocation>
        <location evidence="1">Membrane</location>
        <topology evidence="1">Multi-pass membrane protein</topology>
    </subcellularLocation>
</comment>
<evidence type="ECO:0000313" key="8">
    <source>
        <dbReference type="EMBL" id="SFL00057.1"/>
    </source>
</evidence>
<evidence type="ECO:0000256" key="5">
    <source>
        <dbReference type="ARBA" id="ARBA00023136"/>
    </source>
</evidence>
<organism evidence="8 9">
    <name type="scientific">Neomesorhizobium albiziae</name>
    <dbReference type="NCBI Taxonomy" id="335020"/>
    <lineage>
        <taxon>Bacteria</taxon>
        <taxon>Pseudomonadati</taxon>
        <taxon>Pseudomonadota</taxon>
        <taxon>Alphaproteobacteria</taxon>
        <taxon>Hyphomicrobiales</taxon>
        <taxon>Phyllobacteriaceae</taxon>
        <taxon>Neomesorhizobium</taxon>
    </lineage>
</organism>
<keyword evidence="3 6" id="KW-0812">Transmembrane</keyword>
<feature type="domain" description="EamA" evidence="7">
    <location>
        <begin position="173"/>
        <end position="310"/>
    </location>
</feature>
<dbReference type="Proteomes" id="UP000323300">
    <property type="component" value="Unassembled WGS sequence"/>
</dbReference>
<feature type="transmembrane region" description="Helical" evidence="6">
    <location>
        <begin position="269"/>
        <end position="287"/>
    </location>
</feature>
<keyword evidence="4 6" id="KW-1133">Transmembrane helix</keyword>
<dbReference type="Pfam" id="PF00892">
    <property type="entry name" value="EamA"/>
    <property type="match status" value="2"/>
</dbReference>
<gene>
    <name evidence="8" type="ORF">SAMN04488498_12223</name>
</gene>
<evidence type="ECO:0000313" key="9">
    <source>
        <dbReference type="Proteomes" id="UP000323300"/>
    </source>
</evidence>
<dbReference type="EMBL" id="FOSL01000022">
    <property type="protein sequence ID" value="SFL00057.1"/>
    <property type="molecule type" value="Genomic_DNA"/>
</dbReference>
<feature type="transmembrane region" description="Helical" evidence="6">
    <location>
        <begin position="204"/>
        <end position="224"/>
    </location>
</feature>
<feature type="domain" description="EamA" evidence="7">
    <location>
        <begin position="25"/>
        <end position="156"/>
    </location>
</feature>
<keyword evidence="9" id="KW-1185">Reference proteome</keyword>
<proteinExistence type="inferred from homology"/>
<evidence type="ECO:0000256" key="1">
    <source>
        <dbReference type="ARBA" id="ARBA00004141"/>
    </source>
</evidence>
<sequence length="315" mass="32676">MPSSSGSVRPGQDANASSMPWLVSWLLLGLLGFIWGTNFLFMKMAVAVVPPLEVAWLRTIFGALPIAAFALVRRSLARTDWRFAHHFAAMALLANVGPYVFFVIGTSHLPSGVAGVISGAIPFVTAAIVAIALPAERLTQVRALGLGIGFAGVLLVAPLGRGAAMAGGGSPLIGVAAMLAGSVSYALALVYARRFMVSLGLGPVKLATYQMLFAVVLLAPFAAPGHWSELAVEPEALLALVFGLGLAGTGIAFVIYYQLIQLLGALKAASVYYIPPVVALVVGWAFAGETITLVQAIGATLVMAGIFFAIRDRAG</sequence>
<dbReference type="InterPro" id="IPR037185">
    <property type="entry name" value="EmrE-like"/>
</dbReference>
<feature type="transmembrane region" description="Helical" evidence="6">
    <location>
        <begin position="21"/>
        <end position="42"/>
    </location>
</feature>
<name>A0A1I4E639_9HYPH</name>
<dbReference type="SUPFAM" id="SSF103481">
    <property type="entry name" value="Multidrug resistance efflux transporter EmrE"/>
    <property type="match status" value="2"/>
</dbReference>
<keyword evidence="5 6" id="KW-0472">Membrane</keyword>
<protein>
    <submittedName>
        <fullName evidence="8">Threonine/homoserine efflux transporter RhtA</fullName>
    </submittedName>
</protein>
<feature type="transmembrane region" description="Helical" evidence="6">
    <location>
        <begin position="172"/>
        <end position="192"/>
    </location>
</feature>
<accession>A0A1I4E639</accession>
<feature type="transmembrane region" description="Helical" evidence="6">
    <location>
        <begin position="293"/>
        <end position="310"/>
    </location>
</feature>
<feature type="transmembrane region" description="Helical" evidence="6">
    <location>
        <begin position="84"/>
        <end position="105"/>
    </location>
</feature>
<evidence type="ECO:0000256" key="4">
    <source>
        <dbReference type="ARBA" id="ARBA00022989"/>
    </source>
</evidence>
<feature type="transmembrane region" description="Helical" evidence="6">
    <location>
        <begin position="236"/>
        <end position="257"/>
    </location>
</feature>
<feature type="transmembrane region" description="Helical" evidence="6">
    <location>
        <begin position="141"/>
        <end position="160"/>
    </location>
</feature>
<comment type="similarity">
    <text evidence="2">Belongs to the EamA transporter family.</text>
</comment>
<reference evidence="8 9" key="1">
    <citation type="submission" date="2016-10" db="EMBL/GenBank/DDBJ databases">
        <authorList>
            <person name="Varghese N."/>
            <person name="Submissions S."/>
        </authorList>
    </citation>
    <scope>NUCLEOTIDE SEQUENCE [LARGE SCALE GENOMIC DNA]</scope>
    <source>
        <strain evidence="8 9">DSM 21822</strain>
    </source>
</reference>
<dbReference type="InterPro" id="IPR050638">
    <property type="entry name" value="AA-Vitamin_Transporters"/>
</dbReference>
<evidence type="ECO:0000259" key="7">
    <source>
        <dbReference type="Pfam" id="PF00892"/>
    </source>
</evidence>
<dbReference type="PANTHER" id="PTHR32322:SF2">
    <property type="entry name" value="EAMA DOMAIN-CONTAINING PROTEIN"/>
    <property type="match status" value="1"/>
</dbReference>
<dbReference type="AlphaFoldDB" id="A0A1I4E639"/>
<evidence type="ECO:0000256" key="3">
    <source>
        <dbReference type="ARBA" id="ARBA00022692"/>
    </source>
</evidence>